<keyword evidence="5" id="KW-0862">Zinc</keyword>
<keyword evidence="7" id="KW-0472">Membrane</keyword>
<accession>A0A5K7SE00</accession>
<dbReference type="KEGG" id="anf:AQPE_3986"/>
<dbReference type="InterPro" id="IPR024079">
    <property type="entry name" value="MetalloPept_cat_dom_sf"/>
</dbReference>
<evidence type="ECO:0008006" key="10">
    <source>
        <dbReference type="Google" id="ProtNLM"/>
    </source>
</evidence>
<keyword evidence="2" id="KW-0645">Protease</keyword>
<proteinExistence type="predicted"/>
<dbReference type="GO" id="GO:0008237">
    <property type="term" value="F:metallopeptidase activity"/>
    <property type="evidence" value="ECO:0007669"/>
    <property type="project" value="UniProtKB-KW"/>
</dbReference>
<gene>
    <name evidence="8" type="ORF">AQPE_3986</name>
</gene>
<evidence type="ECO:0000256" key="7">
    <source>
        <dbReference type="SAM" id="Phobius"/>
    </source>
</evidence>
<dbReference type="GO" id="GO:0006508">
    <property type="term" value="P:proteolysis"/>
    <property type="evidence" value="ECO:0007669"/>
    <property type="project" value="UniProtKB-KW"/>
</dbReference>
<evidence type="ECO:0000256" key="3">
    <source>
        <dbReference type="ARBA" id="ARBA00022723"/>
    </source>
</evidence>
<evidence type="ECO:0000256" key="1">
    <source>
        <dbReference type="ARBA" id="ARBA00001947"/>
    </source>
</evidence>
<dbReference type="PANTHER" id="PTHR15910">
    <property type="entry name" value="ARCHAEMETZINCIN"/>
    <property type="match status" value="1"/>
</dbReference>
<evidence type="ECO:0000256" key="5">
    <source>
        <dbReference type="ARBA" id="ARBA00022833"/>
    </source>
</evidence>
<protein>
    <recommendedName>
        <fullName evidence="10">Archaemetzincin</fullName>
    </recommendedName>
</protein>
<keyword evidence="7" id="KW-0812">Transmembrane</keyword>
<keyword evidence="3" id="KW-0479">Metal-binding</keyword>
<dbReference type="SUPFAM" id="SSF55486">
    <property type="entry name" value="Metalloproteases ('zincins'), catalytic domain"/>
    <property type="match status" value="1"/>
</dbReference>
<dbReference type="CDD" id="cd11375">
    <property type="entry name" value="Peptidase_M54"/>
    <property type="match status" value="1"/>
</dbReference>
<dbReference type="PIRSF" id="PIRSF005785">
    <property type="entry name" value="Zn-prot_arch"/>
    <property type="match status" value="1"/>
</dbReference>
<dbReference type="PANTHER" id="PTHR15910:SF1">
    <property type="entry name" value="ARCHAEMETZINCIN-2"/>
    <property type="match status" value="1"/>
</dbReference>
<dbReference type="RefSeq" id="WP_318348013.1">
    <property type="nucleotide sequence ID" value="NZ_AP018694.1"/>
</dbReference>
<feature type="transmembrane region" description="Helical" evidence="7">
    <location>
        <begin position="82"/>
        <end position="106"/>
    </location>
</feature>
<name>A0A5K7SE00_9BACT</name>
<dbReference type="Pfam" id="PF07998">
    <property type="entry name" value="Peptidase_M54"/>
    <property type="match status" value="1"/>
</dbReference>
<dbReference type="EMBL" id="AP018694">
    <property type="protein sequence ID" value="BBE19798.1"/>
    <property type="molecule type" value="Genomic_DNA"/>
</dbReference>
<dbReference type="NCBIfam" id="NF033823">
    <property type="entry name" value="archmetzin"/>
    <property type="match status" value="1"/>
</dbReference>
<keyword evidence="7" id="KW-1133">Transmembrane helix</keyword>
<sequence length="176" mass="20186">MNLQTITLVSFGFFEKDILEKTAVAVIEEYHCSVIIKDGHLDLSEYYDAPRRQYDANALLKQVHSMSFPESDKNLGIFNVDLFIPILTFIFGQAFLGGQTGIASLYRLSNERYGMVHDELLMLERFKKEVIHELGHTFGLIHCQSPMCVMRSSTYVEDIDQKSVHLCRDCKSKLDI</sequence>
<reference evidence="8" key="1">
    <citation type="journal article" date="2020" name="Int. J. Syst. Evol. Microbiol.">
        <title>Aquipluma nitroreducens gen. nov. sp. nov., a novel facultatively anaerobic bacterium isolated from a freshwater lake.</title>
        <authorList>
            <person name="Watanabe M."/>
            <person name="Kojima H."/>
            <person name="Fukui M."/>
        </authorList>
    </citation>
    <scope>NUCLEOTIDE SEQUENCE</scope>
    <source>
        <strain evidence="8">MeG22</strain>
    </source>
</reference>
<keyword evidence="9" id="KW-1185">Reference proteome</keyword>
<dbReference type="AlphaFoldDB" id="A0A5K7SE00"/>
<organism evidence="8 9">
    <name type="scientific">Aquipluma nitroreducens</name>
    <dbReference type="NCBI Taxonomy" id="2010828"/>
    <lineage>
        <taxon>Bacteria</taxon>
        <taxon>Pseudomonadati</taxon>
        <taxon>Bacteroidota</taxon>
        <taxon>Bacteroidia</taxon>
        <taxon>Marinilabiliales</taxon>
        <taxon>Prolixibacteraceae</taxon>
        <taxon>Aquipluma</taxon>
    </lineage>
</organism>
<evidence type="ECO:0000313" key="9">
    <source>
        <dbReference type="Proteomes" id="UP001193389"/>
    </source>
</evidence>
<evidence type="ECO:0000256" key="6">
    <source>
        <dbReference type="ARBA" id="ARBA00023049"/>
    </source>
</evidence>
<dbReference type="InterPro" id="IPR012962">
    <property type="entry name" value="Pept_M54_archaemetzincn"/>
</dbReference>
<dbReference type="Proteomes" id="UP001193389">
    <property type="component" value="Chromosome"/>
</dbReference>
<keyword evidence="4" id="KW-0378">Hydrolase</keyword>
<evidence type="ECO:0000313" key="8">
    <source>
        <dbReference type="EMBL" id="BBE19798.1"/>
    </source>
</evidence>
<evidence type="ECO:0000256" key="4">
    <source>
        <dbReference type="ARBA" id="ARBA00022801"/>
    </source>
</evidence>
<dbReference type="Gene3D" id="3.40.390.10">
    <property type="entry name" value="Collagenase (Catalytic Domain)"/>
    <property type="match status" value="1"/>
</dbReference>
<comment type="cofactor">
    <cofactor evidence="1">
        <name>Zn(2+)</name>
        <dbReference type="ChEBI" id="CHEBI:29105"/>
    </cofactor>
</comment>
<keyword evidence="6" id="KW-0482">Metalloprotease</keyword>
<dbReference type="GO" id="GO:0008270">
    <property type="term" value="F:zinc ion binding"/>
    <property type="evidence" value="ECO:0007669"/>
    <property type="project" value="InterPro"/>
</dbReference>
<dbReference type="InterPro" id="IPR012091">
    <property type="entry name" value="Pept_M54_archaemetzncn_arc/bac"/>
</dbReference>
<evidence type="ECO:0000256" key="2">
    <source>
        <dbReference type="ARBA" id="ARBA00022670"/>
    </source>
</evidence>